<proteinExistence type="predicted"/>
<keyword evidence="1" id="KW-1133">Transmembrane helix</keyword>
<feature type="transmembrane region" description="Helical" evidence="1">
    <location>
        <begin position="193"/>
        <end position="216"/>
    </location>
</feature>
<reference evidence="2" key="1">
    <citation type="submission" date="2023-03" db="EMBL/GenBank/DDBJ databases">
        <title>Emydomyces testavorans Genome Sequence.</title>
        <authorList>
            <person name="Hoyer L."/>
        </authorList>
    </citation>
    <scope>NUCLEOTIDE SEQUENCE</scope>
    <source>
        <strain evidence="2">16-2883</strain>
    </source>
</reference>
<keyword evidence="1" id="KW-0812">Transmembrane</keyword>
<dbReference type="EMBL" id="CP120627">
    <property type="protein sequence ID" value="WEW54631.1"/>
    <property type="molecule type" value="Genomic_DNA"/>
</dbReference>
<feature type="transmembrane region" description="Helical" evidence="1">
    <location>
        <begin position="33"/>
        <end position="52"/>
    </location>
</feature>
<evidence type="ECO:0000313" key="3">
    <source>
        <dbReference type="Proteomes" id="UP001219355"/>
    </source>
</evidence>
<accession>A0AAF0D9Y9</accession>
<gene>
    <name evidence="2" type="ORF">PRK78_000051</name>
</gene>
<feature type="transmembrane region" description="Helical" evidence="1">
    <location>
        <begin position="113"/>
        <end position="141"/>
    </location>
</feature>
<feature type="transmembrane region" description="Helical" evidence="1">
    <location>
        <begin position="84"/>
        <end position="106"/>
    </location>
</feature>
<dbReference type="Proteomes" id="UP001219355">
    <property type="component" value="Chromosome 1"/>
</dbReference>
<keyword evidence="3" id="KW-1185">Reference proteome</keyword>
<evidence type="ECO:0000256" key="1">
    <source>
        <dbReference type="SAM" id="Phobius"/>
    </source>
</evidence>
<dbReference type="AlphaFoldDB" id="A0AAF0D9Y9"/>
<organism evidence="2 3">
    <name type="scientific">Emydomyces testavorans</name>
    <dbReference type="NCBI Taxonomy" id="2070801"/>
    <lineage>
        <taxon>Eukaryota</taxon>
        <taxon>Fungi</taxon>
        <taxon>Dikarya</taxon>
        <taxon>Ascomycota</taxon>
        <taxon>Pezizomycotina</taxon>
        <taxon>Eurotiomycetes</taxon>
        <taxon>Eurotiomycetidae</taxon>
        <taxon>Onygenales</taxon>
        <taxon>Nannizziopsiaceae</taxon>
        <taxon>Emydomyces</taxon>
    </lineage>
</organism>
<sequence length="241" mass="26281">MSSTSSLRGAHAPSTASDEDESTYIRRTRILQWVRMGLCAAMVVLAVAAVGAEGHPLRYYNKTVQYEKMYLSLWPENIEMRPTIALIACGSIIALQSLVYLIVALLPSPRSRIFILNSLVTATAIGGFIAALIAVIFTLVYTNPRTVNGTYRGETIHSWTCTWGFANGKDVNGDKIDGVVNFAQLCRETRASFTLMCILLLLQFMLCVSAGAGWFLEIEVKKKRDEGAAAAGGFQSEKGSV</sequence>
<evidence type="ECO:0000313" key="2">
    <source>
        <dbReference type="EMBL" id="WEW54631.1"/>
    </source>
</evidence>
<name>A0AAF0D9Y9_9EURO</name>
<protein>
    <submittedName>
        <fullName evidence="2">Uncharacterized protein</fullName>
    </submittedName>
</protein>
<keyword evidence="1" id="KW-0472">Membrane</keyword>